<dbReference type="EMBL" id="JABFUD020000008">
    <property type="protein sequence ID" value="KAI5076394.1"/>
    <property type="molecule type" value="Genomic_DNA"/>
</dbReference>
<feature type="region of interest" description="Disordered" evidence="1">
    <location>
        <begin position="425"/>
        <end position="465"/>
    </location>
</feature>
<dbReference type="Pfam" id="PF14646">
    <property type="entry name" value="MYCBPAP"/>
    <property type="match status" value="1"/>
</dbReference>
<reference evidence="2" key="1">
    <citation type="submission" date="2021-01" db="EMBL/GenBank/DDBJ databases">
        <title>Adiantum capillus-veneris genome.</title>
        <authorList>
            <person name="Fang Y."/>
            <person name="Liao Q."/>
        </authorList>
    </citation>
    <scope>NUCLEOTIDE SEQUENCE</scope>
    <source>
        <strain evidence="2">H3</strain>
        <tissue evidence="2">Leaf</tissue>
    </source>
</reference>
<organism evidence="2 3">
    <name type="scientific">Adiantum capillus-veneris</name>
    <name type="common">Maidenhair fern</name>
    <dbReference type="NCBI Taxonomy" id="13818"/>
    <lineage>
        <taxon>Eukaryota</taxon>
        <taxon>Viridiplantae</taxon>
        <taxon>Streptophyta</taxon>
        <taxon>Embryophyta</taxon>
        <taxon>Tracheophyta</taxon>
        <taxon>Polypodiopsida</taxon>
        <taxon>Polypodiidae</taxon>
        <taxon>Polypodiales</taxon>
        <taxon>Pteridineae</taxon>
        <taxon>Pteridaceae</taxon>
        <taxon>Vittarioideae</taxon>
        <taxon>Adiantum</taxon>
    </lineage>
</organism>
<evidence type="ECO:0000256" key="1">
    <source>
        <dbReference type="SAM" id="MobiDB-lite"/>
    </source>
</evidence>
<evidence type="ECO:0000313" key="2">
    <source>
        <dbReference type="EMBL" id="KAI5076394.1"/>
    </source>
</evidence>
<dbReference type="Proteomes" id="UP000886520">
    <property type="component" value="Chromosome 8"/>
</dbReference>
<dbReference type="PANTHER" id="PTHR48421:SF1">
    <property type="entry name" value="MYCBP-ASSOCIATED PROTEIN"/>
    <property type="match status" value="1"/>
</dbReference>
<proteinExistence type="predicted"/>
<accession>A0A9D4UYR1</accession>
<name>A0A9D4UYR1_ADICA</name>
<dbReference type="AlphaFoldDB" id="A0A9D4UYR1"/>
<feature type="compositionally biased region" description="Polar residues" evidence="1">
    <location>
        <begin position="436"/>
        <end position="458"/>
    </location>
</feature>
<dbReference type="InterPro" id="IPR013783">
    <property type="entry name" value="Ig-like_fold"/>
</dbReference>
<dbReference type="Gene3D" id="2.60.40.10">
    <property type="entry name" value="Immunoglobulins"/>
    <property type="match status" value="1"/>
</dbReference>
<keyword evidence="3" id="KW-1185">Reference proteome</keyword>
<gene>
    <name evidence="2" type="ORF">GOP47_0008459</name>
</gene>
<dbReference type="OrthoDB" id="1923329at2759"/>
<protein>
    <submittedName>
        <fullName evidence="2">Uncharacterized protein</fullName>
    </submittedName>
</protein>
<sequence length="602" mass="67272">MSLREHWTVEPRIGDLYCTPIRYVKEGSQKDIEQVGCPYRENLHHLLADAPDSGNTKQMSTWMSYKRFLKKCEKKLAKVNLYTPDFPALEVVGKRLLWDSGTLFEEKAAVQDLECGPGHAEDLKTSDCGQDHPITGPRAELNTMELFLHGNPGDHVSSSVVLRNTGSTSLHFEWRWQPQLSLCNGQHEVDHAVEVPYFYIVPAAGILVPGESKDFYVEFRPEFPGTFIDSWNLVFSPRLSCPLQRLHLLGAATAPEDKNRKRQRELLQEILGIRQRTRGLEEIFCEIIENATKQVQVEFKKAPDFVSSEQFFDFMRELGSSPVDSFNADESEVKALCTWDSSVSNLMTRLDMVETDENWKGIMQRKASSLHLVAAIPAHPTAILNTAMYKTLMKIASQIEEIMEERESQNEVEQGSDSESITTFSLEDDSVKGPSNARSFGGSPTKQVLQNSNPTQDASWKGLGRRNSRPIVQNAIVGQVSSSKSMESSIPSKQVPANLTGSLKGISRGNSTKLVNASVNNGTPEQPLISVVVESVETCEALVRQQLQEGISGQFWNEVESSFTKLGPVVKRKIECCISDGDEDSACWLSLWFTRLSHVVAQ</sequence>
<dbReference type="PANTHER" id="PTHR48421">
    <property type="entry name" value="MYCBP-ASSOCIATED PROTEIN"/>
    <property type="match status" value="1"/>
</dbReference>
<comment type="caution">
    <text evidence="2">The sequence shown here is derived from an EMBL/GenBank/DDBJ whole genome shotgun (WGS) entry which is preliminary data.</text>
</comment>
<evidence type="ECO:0000313" key="3">
    <source>
        <dbReference type="Proteomes" id="UP000886520"/>
    </source>
</evidence>
<dbReference type="InterPro" id="IPR032707">
    <property type="entry name" value="MYCBPAP"/>
</dbReference>